<dbReference type="PANTHER" id="PTHR46837:SF5">
    <property type="entry name" value="PROTEIN MLN51 HOMOLOG"/>
    <property type="match status" value="1"/>
</dbReference>
<dbReference type="GO" id="GO:0005737">
    <property type="term" value="C:cytoplasm"/>
    <property type="evidence" value="ECO:0007669"/>
    <property type="project" value="UniProtKB-SubCell"/>
</dbReference>
<keyword evidence="9" id="KW-0694">RNA-binding</keyword>
<dbReference type="InterPro" id="IPR044796">
    <property type="entry name" value="MLN51_plant"/>
</dbReference>
<evidence type="ECO:0000256" key="5">
    <source>
        <dbReference type="ARBA" id="ARBA00022490"/>
    </source>
</evidence>
<feature type="compositionally biased region" description="Basic residues" evidence="13">
    <location>
        <begin position="183"/>
        <end position="221"/>
    </location>
</feature>
<dbReference type="PANTHER" id="PTHR46837">
    <property type="entry name" value="PROTEIN MLN51 HOMOLOG"/>
    <property type="match status" value="1"/>
</dbReference>
<evidence type="ECO:0000256" key="2">
    <source>
        <dbReference type="ARBA" id="ARBA00004496"/>
    </source>
</evidence>
<feature type="compositionally biased region" description="Basic residues" evidence="13">
    <location>
        <begin position="137"/>
        <end position="149"/>
    </location>
</feature>
<evidence type="ECO:0000256" key="9">
    <source>
        <dbReference type="ARBA" id="ARBA00022884"/>
    </source>
</evidence>
<evidence type="ECO:0000313" key="15">
    <source>
        <dbReference type="EMBL" id="CAE0647256.1"/>
    </source>
</evidence>
<feature type="compositionally biased region" description="Basic and acidic residues" evidence="13">
    <location>
        <begin position="101"/>
        <end position="113"/>
    </location>
</feature>
<dbReference type="EMBL" id="HBIV01003405">
    <property type="protein sequence ID" value="CAE0647256.1"/>
    <property type="molecule type" value="Transcribed_RNA"/>
</dbReference>
<comment type="similarity">
    <text evidence="3">Belongs to the CASC3 family.</text>
</comment>
<feature type="compositionally biased region" description="Acidic residues" evidence="13">
    <location>
        <begin position="8"/>
        <end position="20"/>
    </location>
</feature>
<keyword evidence="10" id="KW-0866">Nonsense-mediated mRNA decay</keyword>
<feature type="compositionally biased region" description="Acidic residues" evidence="13">
    <location>
        <begin position="67"/>
        <end position="100"/>
    </location>
</feature>
<feature type="region of interest" description="Disordered" evidence="13">
    <location>
        <begin position="396"/>
        <end position="458"/>
    </location>
</feature>
<feature type="compositionally biased region" description="Polar residues" evidence="13">
    <location>
        <begin position="229"/>
        <end position="241"/>
    </location>
</feature>
<dbReference type="GO" id="GO:0035145">
    <property type="term" value="C:exon-exon junction complex"/>
    <property type="evidence" value="ECO:0007669"/>
    <property type="project" value="InterPro"/>
</dbReference>
<evidence type="ECO:0000256" key="6">
    <source>
        <dbReference type="ARBA" id="ARBA00022664"/>
    </source>
</evidence>
<keyword evidence="6" id="KW-0507">mRNA processing</keyword>
<keyword evidence="11" id="KW-0508">mRNA splicing</keyword>
<evidence type="ECO:0000256" key="11">
    <source>
        <dbReference type="ARBA" id="ARBA00023187"/>
    </source>
</evidence>
<evidence type="ECO:0000256" key="1">
    <source>
        <dbReference type="ARBA" id="ARBA00004123"/>
    </source>
</evidence>
<feature type="compositionally biased region" description="Basic and acidic residues" evidence="13">
    <location>
        <begin position="280"/>
        <end position="290"/>
    </location>
</feature>
<dbReference type="GO" id="GO:0006417">
    <property type="term" value="P:regulation of translation"/>
    <property type="evidence" value="ECO:0007669"/>
    <property type="project" value="UniProtKB-KW"/>
</dbReference>
<name>A0A7S3YC90_9EUKA</name>
<comment type="subcellular location">
    <subcellularLocation>
        <location evidence="2">Cytoplasm</location>
    </subcellularLocation>
    <subcellularLocation>
        <location evidence="1">Nucleus</location>
    </subcellularLocation>
</comment>
<dbReference type="Pfam" id="PF09405">
    <property type="entry name" value="Btz"/>
    <property type="match status" value="1"/>
</dbReference>
<dbReference type="GO" id="GO:0003729">
    <property type="term" value="F:mRNA binding"/>
    <property type="evidence" value="ECO:0007669"/>
    <property type="project" value="InterPro"/>
</dbReference>
<feature type="region of interest" description="Disordered" evidence="13">
    <location>
        <begin position="504"/>
        <end position="526"/>
    </location>
</feature>
<dbReference type="GO" id="GO:0006397">
    <property type="term" value="P:mRNA processing"/>
    <property type="evidence" value="ECO:0007669"/>
    <property type="project" value="UniProtKB-KW"/>
</dbReference>
<evidence type="ECO:0000256" key="4">
    <source>
        <dbReference type="ARBA" id="ARBA00022448"/>
    </source>
</evidence>
<keyword evidence="7" id="KW-0509">mRNA transport</keyword>
<proteinExistence type="inferred from homology"/>
<feature type="compositionally biased region" description="Basic and acidic residues" evidence="13">
    <location>
        <begin position="161"/>
        <end position="182"/>
    </location>
</feature>
<protein>
    <recommendedName>
        <fullName evidence="14">Btz domain-containing protein</fullName>
    </recommendedName>
</protein>
<evidence type="ECO:0000256" key="3">
    <source>
        <dbReference type="ARBA" id="ARBA00009548"/>
    </source>
</evidence>
<dbReference type="SMART" id="SM01044">
    <property type="entry name" value="Btz"/>
    <property type="match status" value="1"/>
</dbReference>
<keyword evidence="12" id="KW-0539">Nucleus</keyword>
<dbReference type="InterPro" id="IPR018545">
    <property type="entry name" value="Btz_dom"/>
</dbReference>
<evidence type="ECO:0000256" key="13">
    <source>
        <dbReference type="SAM" id="MobiDB-lite"/>
    </source>
</evidence>
<evidence type="ECO:0000256" key="7">
    <source>
        <dbReference type="ARBA" id="ARBA00022816"/>
    </source>
</evidence>
<feature type="region of interest" description="Disordered" evidence="13">
    <location>
        <begin position="1"/>
        <end position="321"/>
    </location>
</feature>
<evidence type="ECO:0000256" key="8">
    <source>
        <dbReference type="ARBA" id="ARBA00022845"/>
    </source>
</evidence>
<gene>
    <name evidence="15" type="ORF">LGLO00237_LOCUS2328</name>
</gene>
<organism evidence="15">
    <name type="scientific">Lotharella globosa</name>
    <dbReference type="NCBI Taxonomy" id="91324"/>
    <lineage>
        <taxon>Eukaryota</taxon>
        <taxon>Sar</taxon>
        <taxon>Rhizaria</taxon>
        <taxon>Cercozoa</taxon>
        <taxon>Chlorarachniophyceae</taxon>
        <taxon>Lotharella</taxon>
    </lineage>
</organism>
<dbReference type="GO" id="GO:0000184">
    <property type="term" value="P:nuclear-transcribed mRNA catabolic process, nonsense-mediated decay"/>
    <property type="evidence" value="ECO:0007669"/>
    <property type="project" value="UniProtKB-KW"/>
</dbReference>
<evidence type="ECO:0000259" key="14">
    <source>
        <dbReference type="SMART" id="SM01044"/>
    </source>
</evidence>
<evidence type="ECO:0000256" key="12">
    <source>
        <dbReference type="ARBA" id="ARBA00023242"/>
    </source>
</evidence>
<dbReference type="GO" id="GO:0051028">
    <property type="term" value="P:mRNA transport"/>
    <property type="evidence" value="ECO:0007669"/>
    <property type="project" value="UniProtKB-KW"/>
</dbReference>
<keyword evidence="4" id="KW-0813">Transport</keyword>
<keyword evidence="8" id="KW-0810">Translation regulation</keyword>
<feature type="compositionally biased region" description="Basic and acidic residues" evidence="13">
    <location>
        <begin position="124"/>
        <end position="134"/>
    </location>
</feature>
<evidence type="ECO:0000256" key="10">
    <source>
        <dbReference type="ARBA" id="ARBA00023161"/>
    </source>
</evidence>
<feature type="domain" description="Btz" evidence="14">
    <location>
        <begin position="77"/>
        <end position="193"/>
    </location>
</feature>
<sequence length="526" mass="58784">MSEPVVYDGDDTDSSISDDEQPVRRRAVQNQQEEEENIQVSNVSLKRGKVKPEAQLYEAPAGKSHESEDDAGDEDGQEEEEHDEEDGEEAGEGEGEEGEWEGEKKEEVKKELDPWDVPTTGKFWLHDDRFDPANRGRGGRYKRRGRGGRGGKQLWEAEEPMWTHDKFEELEKEPEPIDDRNGRGRYSRGRGRGRRGRRYRGRGRGGRGYGRRGRGRGRGRWVKKDSVQNEKVQPSTLQHNAASFYPSGAGQGNQLPADPSVPNGSNHGVHAVPKFSQQEVKLKKSSETKHQPSRSQGKMNPKAKGFVPNMKSGDIQQQTAPHQIVPQSDGRFYDGSAQPVIDTAQPILQTGQQVLQTSEMPPAMPALLTGPNGEQQLVYGYQTPQGFVHIQPPQVEQTGQSQFTQSVPSQQQQQFSQPVPPQQQQQYAQPPQQQQFTQPPQQQQFTQPPQQQFTQQPQQQQFAQNVQYVYEVPGYGYYSSPGPVDPGMIHQASQQMAQIQMGVPQQHQPSNVHVAGIPPQGGIPGS</sequence>
<feature type="compositionally biased region" description="Low complexity" evidence="13">
    <location>
        <begin position="400"/>
        <end position="458"/>
    </location>
</feature>
<dbReference type="GO" id="GO:0008380">
    <property type="term" value="P:RNA splicing"/>
    <property type="evidence" value="ECO:0007669"/>
    <property type="project" value="UniProtKB-KW"/>
</dbReference>
<keyword evidence="5" id="KW-0963">Cytoplasm</keyword>
<dbReference type="AlphaFoldDB" id="A0A7S3YC90"/>
<accession>A0A7S3YC90</accession>
<reference evidence="15" key="1">
    <citation type="submission" date="2021-01" db="EMBL/GenBank/DDBJ databases">
        <authorList>
            <person name="Corre E."/>
            <person name="Pelletier E."/>
            <person name="Niang G."/>
            <person name="Scheremetjew M."/>
            <person name="Finn R."/>
            <person name="Kale V."/>
            <person name="Holt S."/>
            <person name="Cochrane G."/>
            <person name="Meng A."/>
            <person name="Brown T."/>
            <person name="Cohen L."/>
        </authorList>
    </citation>
    <scope>NUCLEOTIDE SEQUENCE</scope>
    <source>
        <strain evidence="15">CCCM811</strain>
    </source>
</reference>